<dbReference type="PANTHER" id="PTHR34251">
    <property type="entry name" value="LEUCINE-, GLUTAMATE- AND LYSINE-RICH PROTEIN 1"/>
    <property type="match status" value="1"/>
</dbReference>
<protein>
    <recommendedName>
        <fullName evidence="5">Leucine-, glutamate- and lysine-rich protein 1</fullName>
    </recommendedName>
</protein>
<reference evidence="3" key="1">
    <citation type="journal article" date="2022" name="bioRxiv">
        <title>Sequencing and chromosome-scale assembly of the giantPleurodeles waltlgenome.</title>
        <authorList>
            <person name="Brown T."/>
            <person name="Elewa A."/>
            <person name="Iarovenko S."/>
            <person name="Subramanian E."/>
            <person name="Araus A.J."/>
            <person name="Petzold A."/>
            <person name="Susuki M."/>
            <person name="Suzuki K.-i.T."/>
            <person name="Hayashi T."/>
            <person name="Toyoda A."/>
            <person name="Oliveira C."/>
            <person name="Osipova E."/>
            <person name="Leigh N.D."/>
            <person name="Simon A."/>
            <person name="Yun M.H."/>
        </authorList>
    </citation>
    <scope>NUCLEOTIDE SEQUENCE</scope>
    <source>
        <strain evidence="3">20211129_DDA</strain>
        <tissue evidence="3">Liver</tissue>
    </source>
</reference>
<feature type="coiled-coil region" evidence="1">
    <location>
        <begin position="60"/>
        <end position="139"/>
    </location>
</feature>
<dbReference type="EMBL" id="JANPWB010000015">
    <property type="protein sequence ID" value="KAJ1088094.1"/>
    <property type="molecule type" value="Genomic_DNA"/>
</dbReference>
<keyword evidence="1" id="KW-0175">Coiled coil</keyword>
<dbReference type="AlphaFoldDB" id="A0AAV7LC22"/>
<feature type="coiled-coil region" evidence="1">
    <location>
        <begin position="448"/>
        <end position="579"/>
    </location>
</feature>
<comment type="caution">
    <text evidence="3">The sequence shown here is derived from an EMBL/GenBank/DDBJ whole genome shotgun (WGS) entry which is preliminary data.</text>
</comment>
<evidence type="ECO:0000256" key="1">
    <source>
        <dbReference type="SAM" id="Coils"/>
    </source>
</evidence>
<feature type="coiled-coil region" evidence="1">
    <location>
        <begin position="249"/>
        <end position="399"/>
    </location>
</feature>
<name>A0AAV7LC22_PLEWA</name>
<evidence type="ECO:0008006" key="5">
    <source>
        <dbReference type="Google" id="ProtNLM"/>
    </source>
</evidence>
<feature type="region of interest" description="Disordered" evidence="2">
    <location>
        <begin position="619"/>
        <end position="699"/>
    </location>
</feature>
<evidence type="ECO:0000313" key="3">
    <source>
        <dbReference type="EMBL" id="KAJ1088094.1"/>
    </source>
</evidence>
<dbReference type="Proteomes" id="UP001066276">
    <property type="component" value="Chromosome 11"/>
</dbReference>
<proteinExistence type="predicted"/>
<keyword evidence="4" id="KW-1185">Reference proteome</keyword>
<feature type="compositionally biased region" description="Polar residues" evidence="2">
    <location>
        <begin position="620"/>
        <end position="640"/>
    </location>
</feature>
<feature type="compositionally biased region" description="Basic and acidic residues" evidence="2">
    <location>
        <begin position="687"/>
        <end position="699"/>
    </location>
</feature>
<organism evidence="3 4">
    <name type="scientific">Pleurodeles waltl</name>
    <name type="common">Iberian ribbed newt</name>
    <dbReference type="NCBI Taxonomy" id="8319"/>
    <lineage>
        <taxon>Eukaryota</taxon>
        <taxon>Metazoa</taxon>
        <taxon>Chordata</taxon>
        <taxon>Craniata</taxon>
        <taxon>Vertebrata</taxon>
        <taxon>Euteleostomi</taxon>
        <taxon>Amphibia</taxon>
        <taxon>Batrachia</taxon>
        <taxon>Caudata</taxon>
        <taxon>Salamandroidea</taxon>
        <taxon>Salamandridae</taxon>
        <taxon>Pleurodelinae</taxon>
        <taxon>Pleurodeles</taxon>
    </lineage>
</organism>
<sequence length="712" mass="83012">MSLQSTDAFVCQSLNTVTTSHYIMDQHTPMHPLPEEIQKMARDETVCKYCGVSYLILHEYKLMEEKVKAMEKEMQFYRGSVEREKALQAELRSLNLQFEQSKTDNAFQGERIQNLTIQLEKQQNDLQSVFDAQRCLEEQLKEAHSQSQLFRERITCQSVALNKTVPLLHFAKTELISVRKEVLCIFETWAEMKRKLLVEVEEAAKAALTELRILRGSLAGSQNENVCLRDKVKELQLVSDSFVSKTQELQKSLKNENELQNLCQNLDNKTLDLQNQLKTAELNLQKVTSEMQHYRDMLLMKSKDTDECQAKLKLLEQDAENVKSRFNADLLEKENILMDYQQKCKHLLEELTEKKRNEENMIRRASHSDNELAVLKTIAKQAEEEVAKLKQERESMMMSHQNRIEQLQEGFRQKMLKGDGWRAKMESELNKERANHSSELDELAFRLKEEAKIELDIEKQKHQELIRMYQKDQEEMQKKIPVLISSARHDQQMEITLLAGKLQEAQSKLMQKEEAREKEMQSLKNIISDLELRLKHEQNNGYLFSEENKKELDQKSDELKRLTQEHNKLLHNLSLVQEENTFLQETVRRECEERFELTEALTLAREQILEFKKIGEKFPSQHTSTSQSLPSGLLKSNRQKIFTRPTPDKETKLTGRYGDLGPVSASAPTQHRRIDKMGFSALPSPHPPRERASSVGEARKRITAILRQSSQR</sequence>
<evidence type="ECO:0000313" key="4">
    <source>
        <dbReference type="Proteomes" id="UP001066276"/>
    </source>
</evidence>
<dbReference type="InterPro" id="IPR038799">
    <property type="entry name" value="LEKR1"/>
</dbReference>
<gene>
    <name evidence="3" type="ORF">NDU88_001253</name>
</gene>
<accession>A0AAV7LC22</accession>
<evidence type="ECO:0000256" key="2">
    <source>
        <dbReference type="SAM" id="MobiDB-lite"/>
    </source>
</evidence>
<dbReference type="PANTHER" id="PTHR34251:SF1">
    <property type="entry name" value="LEUCINE, GLUTAMATE AND LYSINE RICH 1"/>
    <property type="match status" value="1"/>
</dbReference>